<dbReference type="Pfam" id="PF00431">
    <property type="entry name" value="CUB"/>
    <property type="match status" value="9"/>
</dbReference>
<feature type="disulfide bond" evidence="12">
    <location>
        <begin position="2186"/>
        <end position="2213"/>
    </location>
</feature>
<feature type="disulfide bond" evidence="12">
    <location>
        <begin position="2244"/>
        <end position="2271"/>
    </location>
</feature>
<keyword evidence="9" id="KW-0325">Glycoprotein</keyword>
<feature type="domain" description="Sushi" evidence="15">
    <location>
        <begin position="1670"/>
        <end position="1732"/>
    </location>
</feature>
<feature type="disulfide bond" evidence="12">
    <location>
        <begin position="2128"/>
        <end position="2155"/>
    </location>
</feature>
<feature type="domain" description="CUB" evidence="14">
    <location>
        <begin position="214"/>
        <end position="324"/>
    </location>
</feature>
<feature type="disulfide bond" evidence="12">
    <location>
        <begin position="2067"/>
        <end position="2094"/>
    </location>
</feature>
<evidence type="ECO:0000256" key="8">
    <source>
        <dbReference type="ARBA" id="ARBA00023157"/>
    </source>
</evidence>
<comment type="subcellular location">
    <subcellularLocation>
        <location evidence="1">Membrane</location>
    </subcellularLocation>
</comment>
<keyword evidence="6 13" id="KW-1133">Transmembrane helix</keyword>
<dbReference type="Gene3D" id="2.10.70.10">
    <property type="entry name" value="Complement Module, domain 1"/>
    <property type="match status" value="21"/>
</dbReference>
<dbReference type="InterPro" id="IPR035976">
    <property type="entry name" value="Sushi/SCR/CCP_sf"/>
</dbReference>
<dbReference type="PROSITE" id="PS01180">
    <property type="entry name" value="CUB"/>
    <property type="match status" value="10"/>
</dbReference>
<keyword evidence="8 12" id="KW-1015">Disulfide bond</keyword>
<organism evidence="16 17">
    <name type="scientific">Sus scrofa</name>
    <name type="common">Pig</name>
    <dbReference type="NCBI Taxonomy" id="9823"/>
    <lineage>
        <taxon>Eukaryota</taxon>
        <taxon>Metazoa</taxon>
        <taxon>Chordata</taxon>
        <taxon>Craniata</taxon>
        <taxon>Vertebrata</taxon>
        <taxon>Euteleostomi</taxon>
        <taxon>Mammalia</taxon>
        <taxon>Eutheria</taxon>
        <taxon>Laurasiatheria</taxon>
        <taxon>Artiodactyla</taxon>
        <taxon>Suina</taxon>
        <taxon>Suidae</taxon>
        <taxon>Sus</taxon>
    </lineage>
</organism>
<feature type="domain" description="Sushi" evidence="15">
    <location>
        <begin position="1496"/>
        <end position="1557"/>
    </location>
</feature>
<feature type="domain" description="CUB" evidence="14">
    <location>
        <begin position="388"/>
        <end position="496"/>
    </location>
</feature>
<evidence type="ECO:0000256" key="3">
    <source>
        <dbReference type="ARBA" id="ARBA00022692"/>
    </source>
</evidence>
<keyword evidence="5" id="KW-0677">Repeat</keyword>
<feature type="domain" description="Sushi" evidence="15">
    <location>
        <begin position="2277"/>
        <end position="2335"/>
    </location>
</feature>
<name>A0A8D1FUE4_PIG</name>
<evidence type="ECO:0000313" key="16">
    <source>
        <dbReference type="Ensembl" id="ENSSSCP00040039574.1"/>
    </source>
</evidence>
<evidence type="ECO:0000256" key="13">
    <source>
        <dbReference type="SAM" id="Phobius"/>
    </source>
</evidence>
<keyword evidence="3 13" id="KW-0812">Transmembrane</keyword>
<feature type="domain" description="CUB" evidence="14">
    <location>
        <begin position="67"/>
        <end position="150"/>
    </location>
</feature>
<feature type="domain" description="Sushi" evidence="15">
    <location>
        <begin position="2216"/>
        <end position="2273"/>
    </location>
</feature>
<evidence type="ECO:0000256" key="11">
    <source>
        <dbReference type="PROSITE-ProRule" id="PRU00059"/>
    </source>
</evidence>
<dbReference type="FunFam" id="2.60.120.290:FF:000001">
    <property type="entry name" value="CUB and sushi domain-containing protein 3 isoform X1"/>
    <property type="match status" value="7"/>
</dbReference>
<feature type="domain" description="Sushi" evidence="15">
    <location>
        <begin position="2158"/>
        <end position="2215"/>
    </location>
</feature>
<dbReference type="SMART" id="SM00032">
    <property type="entry name" value="CCP"/>
    <property type="match status" value="21"/>
</dbReference>
<feature type="disulfide bond" evidence="12">
    <location>
        <begin position="2306"/>
        <end position="2333"/>
    </location>
</feature>
<feature type="domain" description="CUB" evidence="14">
    <location>
        <begin position="1559"/>
        <end position="1670"/>
    </location>
</feature>
<feature type="domain" description="Sushi" evidence="15">
    <location>
        <begin position="2100"/>
        <end position="2157"/>
    </location>
</feature>
<evidence type="ECO:0000256" key="6">
    <source>
        <dbReference type="ARBA" id="ARBA00022989"/>
    </source>
</evidence>
<feature type="domain" description="CUB" evidence="14">
    <location>
        <begin position="1258"/>
        <end position="1306"/>
    </location>
</feature>
<dbReference type="CDD" id="cd00033">
    <property type="entry name" value="CCP"/>
    <property type="match status" value="21"/>
</dbReference>
<feature type="domain" description="Sushi" evidence="15">
    <location>
        <begin position="1860"/>
        <end position="1917"/>
    </location>
</feature>
<feature type="disulfide bond" evidence="12">
    <location>
        <begin position="183"/>
        <end position="210"/>
    </location>
</feature>
<feature type="domain" description="CUB" evidence="14">
    <location>
        <begin position="909"/>
        <end position="1017"/>
    </location>
</feature>
<evidence type="ECO:0000256" key="9">
    <source>
        <dbReference type="ARBA" id="ARBA00023180"/>
    </source>
</evidence>
<evidence type="ECO:0000259" key="14">
    <source>
        <dbReference type="PROSITE" id="PS01180"/>
    </source>
</evidence>
<feature type="domain" description="Sushi" evidence="15">
    <location>
        <begin position="2336"/>
        <end position="2395"/>
    </location>
</feature>
<feature type="domain" description="Sushi" evidence="15">
    <location>
        <begin position="846"/>
        <end position="907"/>
    </location>
</feature>
<accession>A0A8D1FUE4</accession>
<dbReference type="GO" id="GO:0016020">
    <property type="term" value="C:membrane"/>
    <property type="evidence" value="ECO:0007669"/>
    <property type="project" value="UniProtKB-SubCell"/>
</dbReference>
<dbReference type="PROSITE" id="PS50923">
    <property type="entry name" value="SUSHI"/>
    <property type="match status" value="21"/>
</dbReference>
<dbReference type="PANTHER" id="PTHR45656:SF3">
    <property type="entry name" value="CUB AND SUSHI DOMAIN-CONTAINING PROTEIN 1"/>
    <property type="match status" value="1"/>
</dbReference>
<dbReference type="Proteomes" id="UP000694722">
    <property type="component" value="Unplaced"/>
</dbReference>
<feature type="domain" description="Sushi" evidence="15">
    <location>
        <begin position="327"/>
        <end position="386"/>
    </location>
</feature>
<feature type="disulfide bond" evidence="12">
    <location>
        <begin position="1888"/>
        <end position="1915"/>
    </location>
</feature>
<evidence type="ECO:0008006" key="18">
    <source>
        <dbReference type="Google" id="ProtNLM"/>
    </source>
</evidence>
<dbReference type="SMART" id="SM00042">
    <property type="entry name" value="CUB"/>
    <property type="match status" value="10"/>
</dbReference>
<feature type="domain" description="Sushi" evidence="15">
    <location>
        <begin position="1325"/>
        <end position="1384"/>
    </location>
</feature>
<evidence type="ECO:0000256" key="12">
    <source>
        <dbReference type="PROSITE-ProRule" id="PRU00302"/>
    </source>
</evidence>
<feature type="disulfide bond" evidence="11">
    <location>
        <begin position="561"/>
        <end position="588"/>
    </location>
</feature>
<dbReference type="PANTHER" id="PTHR45656">
    <property type="entry name" value="PROTEIN CBR-CLEC-78"/>
    <property type="match status" value="1"/>
</dbReference>
<comment type="caution">
    <text evidence="12">Lacks conserved residue(s) required for the propagation of feature annotation.</text>
</comment>
<evidence type="ECO:0000256" key="4">
    <source>
        <dbReference type="ARBA" id="ARBA00022729"/>
    </source>
</evidence>
<feature type="domain" description="Sushi" evidence="15">
    <location>
        <begin position="1918"/>
        <end position="1975"/>
    </location>
</feature>
<feature type="domain" description="Sushi" evidence="15">
    <location>
        <begin position="1197"/>
        <end position="1256"/>
    </location>
</feature>
<dbReference type="FunFam" id="2.10.70.10:FF:000002">
    <property type="entry name" value="CUB and Sushi multiple domains 3"/>
    <property type="match status" value="8"/>
</dbReference>
<feature type="domain" description="CUB" evidence="14">
    <location>
        <begin position="1086"/>
        <end position="1194"/>
    </location>
</feature>
<evidence type="ECO:0000256" key="5">
    <source>
        <dbReference type="ARBA" id="ARBA00022737"/>
    </source>
</evidence>
<proteinExistence type="inferred from homology"/>
<evidence type="ECO:0000256" key="1">
    <source>
        <dbReference type="ARBA" id="ARBA00004370"/>
    </source>
</evidence>
<dbReference type="InterPro" id="IPR051277">
    <property type="entry name" value="SEZ6_CSMD_C4BPB_Regulators"/>
</dbReference>
<feature type="domain" description="Sushi" evidence="15">
    <location>
        <begin position="2039"/>
        <end position="2096"/>
    </location>
</feature>
<feature type="disulfide bond" evidence="12">
    <location>
        <begin position="2009"/>
        <end position="2036"/>
    </location>
</feature>
<feature type="domain" description="Sushi" evidence="15">
    <location>
        <begin position="1733"/>
        <end position="1794"/>
    </location>
</feature>
<dbReference type="InterPro" id="IPR000436">
    <property type="entry name" value="Sushi_SCR_CCP_dom"/>
</dbReference>
<dbReference type="Ensembl" id="ENSSSCT00040090031.1">
    <property type="protein sequence ID" value="ENSSSCP00040039574.1"/>
    <property type="gene ID" value="ENSSSCG00040060184.1"/>
</dbReference>
<dbReference type="FunFam" id="2.10.70.10:FF:000011">
    <property type="entry name" value="CUB and sushi domain-containing protein 3 isoform A"/>
    <property type="match status" value="3"/>
</dbReference>
<feature type="domain" description="Sushi" evidence="15">
    <location>
        <begin position="499"/>
        <end position="559"/>
    </location>
</feature>
<keyword evidence="4" id="KW-0732">Signal</keyword>
<feature type="domain" description="Sushi" evidence="15">
    <location>
        <begin position="1795"/>
        <end position="1859"/>
    </location>
</feature>
<dbReference type="InterPro" id="IPR035914">
    <property type="entry name" value="Sperma_CUB_dom_sf"/>
</dbReference>
<feature type="domain" description="CUB" evidence="14">
    <location>
        <begin position="561"/>
        <end position="670"/>
    </location>
</feature>
<feature type="domain" description="Sushi" evidence="15">
    <location>
        <begin position="673"/>
        <end position="733"/>
    </location>
</feature>
<dbReference type="Pfam" id="PF00084">
    <property type="entry name" value="Sushi"/>
    <property type="match status" value="21"/>
</dbReference>
<keyword evidence="2 12" id="KW-0768">Sushi</keyword>
<feature type="domain" description="Sushi" evidence="15">
    <location>
        <begin position="1023"/>
        <end position="1084"/>
    </location>
</feature>
<dbReference type="InterPro" id="IPR000859">
    <property type="entry name" value="CUB_dom"/>
</dbReference>
<feature type="domain" description="CUB" evidence="14">
    <location>
        <begin position="1386"/>
        <end position="1497"/>
    </location>
</feature>
<reference evidence="16" key="1">
    <citation type="submission" date="2025-08" db="UniProtKB">
        <authorList>
            <consortium name="Ensembl"/>
        </authorList>
    </citation>
    <scope>IDENTIFICATION</scope>
</reference>
<keyword evidence="7 13" id="KW-0472">Membrane</keyword>
<feature type="disulfide bond" evidence="12">
    <location>
        <begin position="1946"/>
        <end position="1973"/>
    </location>
</feature>
<feature type="domain" description="CUB" evidence="14">
    <location>
        <begin position="735"/>
        <end position="843"/>
    </location>
</feature>
<evidence type="ECO:0000256" key="2">
    <source>
        <dbReference type="ARBA" id="ARBA00022659"/>
    </source>
</evidence>
<feature type="transmembrane region" description="Helical" evidence="13">
    <location>
        <begin position="2551"/>
        <end position="2572"/>
    </location>
</feature>
<evidence type="ECO:0000256" key="10">
    <source>
        <dbReference type="ARBA" id="ARBA00061013"/>
    </source>
</evidence>
<evidence type="ECO:0000256" key="7">
    <source>
        <dbReference type="ARBA" id="ARBA00023136"/>
    </source>
</evidence>
<dbReference type="SUPFAM" id="SSF57535">
    <property type="entry name" value="Complement control module/SCR domain"/>
    <property type="match status" value="21"/>
</dbReference>
<dbReference type="CDD" id="cd00041">
    <property type="entry name" value="CUB"/>
    <property type="match status" value="9"/>
</dbReference>
<comment type="similarity">
    <text evidence="10">Belongs to the CSMD family.</text>
</comment>
<feature type="domain" description="Sushi" evidence="15">
    <location>
        <begin position="155"/>
        <end position="212"/>
    </location>
</feature>
<dbReference type="Gene3D" id="2.60.120.290">
    <property type="entry name" value="Spermadhesin, CUB domain"/>
    <property type="match status" value="10"/>
</dbReference>
<dbReference type="SUPFAM" id="SSF49854">
    <property type="entry name" value="Spermadhesin, CUB domain"/>
    <property type="match status" value="10"/>
</dbReference>
<evidence type="ECO:0000313" key="17">
    <source>
        <dbReference type="Proteomes" id="UP000694722"/>
    </source>
</evidence>
<protein>
    <recommendedName>
        <fullName evidence="18">CUB and Sushi multiple domains 1</fullName>
    </recommendedName>
</protein>
<sequence>SLEWPLISKAMMCAGLFHCCIRINATRKGSEFFASGKILDIGVYKVVSISFLLLYMGSKLVNEDIVGRGKLMQLYIPLWLDALTRRFQTEVNYDTLEVRDGPASSSPLIGEYHGTQAPQFLISTGNFMYLLFTTDNSRASVGFLIHYESVTLESDSCLDPGIPVNGHRHGSHFGIRSTVTFSCDPGYTLSDDEPLICERNHQWNHALPSCDALCGGYIHGKSGTVLSPGFPDFYPNSLNCTWTIEVSHGKGVQMIFHTFHLESSHDYLLITEDGSFTEPVARLTGSVLPHTIKAGLFGNFTAQLRFISDFSISYEGFNITFSEYDLEPCDDPGVPAFSRRIGFHFGVGDSLTFSCFPGYRLEGATKLTCLGGGRRVWSAPLPRCVAECGASVKGNEGTLLSPNFPSNYDNNHECIYRIETEAGKGIHLRARSFQLFEGDVLKVYDGKDSSSRPLGAFTRNELVGLILNSTSNHLWLEFNSNGSDTDQGFQLTYTSFDLVKCEDPGVPSYGYRIRDEGHFTDTVVQYSCNPGYAMHGANTLTCLSGDRRVWDRPLPSCMAECGGQIHAATSGRILSPGYPAPYDNNLHCTWVIEADPGKTISLHFIVFDTELAHDILKVWDGPVDSDILLKEWSGSALPEDIHSTFNSLTLQFDSDFFISKSGFSIQFSTSIASTCNDPGMPQNGTRYGDSREPGDTITFQCDPGYQLQGQAKITCVQLNNRFFWQPDPPTCIAACGGNLTGPAGVILSPNYPQPYPPGRECDWRVKVNPDFVIALIFKSFNMEPSYDFLHIYEGEDSNSPLIGSFQGSQAPERIESSGNSLFLAFRSDASVGLSGFAIEFKEKPREACFDPGNIMNGTRIGTDFKLGSTVTYQCDSGYKIADPSSITCVIGADGKPAWNRVLPSCNAPCGGQYTGSEGVVLSPNYPHNYTAGQICLYSITVPKEFVVFGQFAYFQTALNDLAELFDGTHPQARLLSSLSGSHSGETLPLATSNQILLRFSAKSGAPARGFHFVYQAVPRTSDTQCSSVPEPRYGRRIGSEFSAGSIVRFECNPGYLLQGSTAIRCQSVPNALAQWNDTIPSCVVPCSGNFTQRRGTILSPGYPEPYGNNLNCIWKIIVTEGSGIQIQVISFATEQNWDSLEIYDGGDMTAPRLGSFSGTTVPALLNSTSNQLYLHFQSDISVAAAGFHLEYKTVGLAACPEPALPSNGIKTGDRYMVNDVLSFQCEPGYTLQGRSHISCMPGTVRRWNYPSPLCIATCGGTLSSMAGVILSPGFPGAYPNNLDCTWKITLPIGYVKNGHYSVDITVSLIESVTSLILSVSAYELQNCPDPPPFQNGYMINSDYSVGQSISFECYPGYILIGHPVLTCQHGINRNWNYPFPRCDAPCGYNVTSQNGTIYSPGFPDEYPILKDCIWLITVPPGHGVYINFTLLQTEAVNDYIAVWDGPDQNSPQLGVFSGNTALETAYSSTNQVLLKFHSDFSNGGFFVLNFHAFQLKKCQPPPAVPQAEMLMEDEDFEIGDFVKYRCHPGYTLSGTDTLTCKLSSQLQFEGSLPTCEAQCPANEVRTESSGVILSPGYPGNYFNSQTCSWSIKVEPNYNITIFVDTFQSEKQFDALEVFDGSSGQSPLLVVLSGNHTEQTNFTSKSNQLYLRWSTDHATSKKGFKIRYAAPYCSLTHTLKNGGVLNRTSGEVGSKVHYYCKPGYRMIGHSNATCRRNSDGMYQWESLAPLCQAVSCGIPESPGNGSFTGNEFSLGSKVTYECNEGFKLEAGQQATVVCQEDGLWSNRGRPPMCKPVTCPSIEAQLSEHVTWRLVSGSLNEYGAQVVLSCSPGYYLEGQRLVQCFANGTWSAGEERPRCRAGHCGSPDPIVNGHISGDGFSYRDTVVYQCNPGFRLVGTSVRICLQDHKWSGHTPVCVPITCGHPGNPARGFTNGSEFNLNDVVNFTCNPGYLLQGASRAQCRSSGQWSSPLPTCRVVNCSDPGFVENAVRHEQQNFPESFEYGMSVIYHCKKGFYLLGSSALTCMANGLWDRSLPKCLAISCGHPGVPANAILSGDLFTYGAVVHYSCKGSQSLVGNSTRTCQEDSRWSGVPPHCTGSNPGFCGDPGTPAHGSRLGEEFKAKSLLRFSCEMGYQLRGSAERTCLLNGSWSGLQPVCEAVMCSQPPPVPNGKVEGTDFRWGASISYSCVDGFQLSHPAILSCEGRGVWKGEAPQCLPVFCGDPGTPAEGRLSGRSFTYKSEVFFQCRSPFLLVGSSRRTCQADGTWSGIQPTCIDPAHNSCPDPGTPHFGIQNSSRGYEVGSMVFFRCRKGYHVQGSTTRTCLANLTWSGTQTECLPHACRQPETPAHADVRAIDLPTFGYTLVYTCHPGFFLAGGSEHRTCKADMKWTGKSPVCKSKGVREVNETVTKTPVPSDVFFIHSVWKGYYEYLGKRQPATLTVDWFNATSSKVNATFVEASQGELKLTGVYKKEEAHLILKAFQIKGPVDIFVSNFENDNWGLDGYVSSGFERAGFTFQGDIHGKDFGKFKLERQDPLSSDQDSSNHYHGTSSGSVAAAILVPFFALILSGFAFYLYKHRTRPKVQYNGYAGHENSNGQASFENPMYDTNLKPTEAKAVRFDTTLNTVCTVV</sequence>
<evidence type="ECO:0000259" key="15">
    <source>
        <dbReference type="PROSITE" id="PS50923"/>
    </source>
</evidence>
<feature type="domain" description="Sushi" evidence="15">
    <location>
        <begin position="1976"/>
        <end position="2038"/>
    </location>
</feature>